<protein>
    <submittedName>
        <fullName evidence="1 3">Uncharacterized protein</fullName>
    </submittedName>
</protein>
<dbReference type="AlphaFoldDB" id="A0A6A6YME0"/>
<evidence type="ECO:0000313" key="3">
    <source>
        <dbReference type="RefSeq" id="XP_033576001.1"/>
    </source>
</evidence>
<organism evidence="1">
    <name type="scientific">Mytilinidion resinicola</name>
    <dbReference type="NCBI Taxonomy" id="574789"/>
    <lineage>
        <taxon>Eukaryota</taxon>
        <taxon>Fungi</taxon>
        <taxon>Dikarya</taxon>
        <taxon>Ascomycota</taxon>
        <taxon>Pezizomycotina</taxon>
        <taxon>Dothideomycetes</taxon>
        <taxon>Pleosporomycetidae</taxon>
        <taxon>Mytilinidiales</taxon>
        <taxon>Mytilinidiaceae</taxon>
        <taxon>Mytilinidion</taxon>
    </lineage>
</organism>
<evidence type="ECO:0000313" key="2">
    <source>
        <dbReference type="Proteomes" id="UP000504636"/>
    </source>
</evidence>
<accession>A0A6A6YME0</accession>
<keyword evidence="2" id="KW-1185">Reference proteome</keyword>
<name>A0A6A6YME0_9PEZI</name>
<sequence>MITPVQSRQYLQSYSMSINMLARSGNRPSNESLGLWSKEVMSTNTTCGTHVHLSPRDKKWHIEDLRKLSCCVLYFEGAFEVSYPEAERNLDTLPDVISWRKEYTENAQKSKRAEYVKANWADNRRFEAQYADNVDLIDKTKNPDRPICGTKNHIEAICATKDPVDLICGIENLPELITLIGLMNPLEGNTKCQHHFDRYFA</sequence>
<dbReference type="EMBL" id="MU003702">
    <property type="protein sequence ID" value="KAF2809037.1"/>
    <property type="molecule type" value="Genomic_DNA"/>
</dbReference>
<reference evidence="3" key="2">
    <citation type="submission" date="2020-04" db="EMBL/GenBank/DDBJ databases">
        <authorList>
            <consortium name="NCBI Genome Project"/>
        </authorList>
    </citation>
    <scope>NUCLEOTIDE SEQUENCE</scope>
    <source>
        <strain evidence="3">CBS 304.34</strain>
    </source>
</reference>
<reference evidence="3" key="3">
    <citation type="submission" date="2025-04" db="UniProtKB">
        <authorList>
            <consortium name="RefSeq"/>
        </authorList>
    </citation>
    <scope>IDENTIFICATION</scope>
    <source>
        <strain evidence="3">CBS 304.34</strain>
    </source>
</reference>
<reference evidence="1 3" key="1">
    <citation type="journal article" date="2020" name="Stud. Mycol.">
        <title>101 Dothideomycetes genomes: a test case for predicting lifestyles and emergence of pathogens.</title>
        <authorList>
            <person name="Haridas S."/>
            <person name="Albert R."/>
            <person name="Binder M."/>
            <person name="Bloem J."/>
            <person name="Labutti K."/>
            <person name="Salamov A."/>
            <person name="Andreopoulos B."/>
            <person name="Baker S."/>
            <person name="Barry K."/>
            <person name="Bills G."/>
            <person name="Bluhm B."/>
            <person name="Cannon C."/>
            <person name="Castanera R."/>
            <person name="Culley D."/>
            <person name="Daum C."/>
            <person name="Ezra D."/>
            <person name="Gonzalez J."/>
            <person name="Henrissat B."/>
            <person name="Kuo A."/>
            <person name="Liang C."/>
            <person name="Lipzen A."/>
            <person name="Lutzoni F."/>
            <person name="Magnuson J."/>
            <person name="Mondo S."/>
            <person name="Nolan M."/>
            <person name="Ohm R."/>
            <person name="Pangilinan J."/>
            <person name="Park H.-J."/>
            <person name="Ramirez L."/>
            <person name="Alfaro M."/>
            <person name="Sun H."/>
            <person name="Tritt A."/>
            <person name="Yoshinaga Y."/>
            <person name="Zwiers L.-H."/>
            <person name="Turgeon B."/>
            <person name="Goodwin S."/>
            <person name="Spatafora J."/>
            <person name="Crous P."/>
            <person name="Grigoriev I."/>
        </authorList>
    </citation>
    <scope>NUCLEOTIDE SEQUENCE</scope>
    <source>
        <strain evidence="1 3">CBS 304.34</strain>
    </source>
</reference>
<gene>
    <name evidence="1 3" type="ORF">BDZ99DRAFT_477519</name>
</gene>
<dbReference type="GeneID" id="54463015"/>
<dbReference type="OrthoDB" id="5288177at2759"/>
<evidence type="ECO:0000313" key="1">
    <source>
        <dbReference type="EMBL" id="KAF2809037.1"/>
    </source>
</evidence>
<proteinExistence type="predicted"/>
<dbReference type="Proteomes" id="UP000504636">
    <property type="component" value="Unplaced"/>
</dbReference>
<dbReference type="RefSeq" id="XP_033576001.1">
    <property type="nucleotide sequence ID" value="XM_033722122.1"/>
</dbReference>